<dbReference type="PROSITE" id="PS51294">
    <property type="entry name" value="HTH_MYB"/>
    <property type="match status" value="2"/>
</dbReference>
<dbReference type="EMBL" id="JAPFFF010000050">
    <property type="protein sequence ID" value="KAK8839747.1"/>
    <property type="molecule type" value="Genomic_DNA"/>
</dbReference>
<dbReference type="PANTHER" id="PTHR45614:SF253">
    <property type="entry name" value="CHROMOSOME UNDETERMINED SCAFFOLD_38, WHOLE GENOME SHOTGUN SEQUENCE"/>
    <property type="match status" value="1"/>
</dbReference>
<dbReference type="Proteomes" id="UP001470230">
    <property type="component" value="Unassembled WGS sequence"/>
</dbReference>
<dbReference type="CDD" id="cd00167">
    <property type="entry name" value="SANT"/>
    <property type="match status" value="2"/>
</dbReference>
<dbReference type="Gene3D" id="1.10.10.60">
    <property type="entry name" value="Homeodomain-like"/>
    <property type="match status" value="2"/>
</dbReference>
<dbReference type="PANTHER" id="PTHR45614">
    <property type="entry name" value="MYB PROTEIN-RELATED"/>
    <property type="match status" value="1"/>
</dbReference>
<dbReference type="InterPro" id="IPR050560">
    <property type="entry name" value="MYB_TF"/>
</dbReference>
<protein>
    <submittedName>
        <fullName evidence="4">Myb- protein B</fullName>
    </submittedName>
</protein>
<dbReference type="InterPro" id="IPR001005">
    <property type="entry name" value="SANT/Myb"/>
</dbReference>
<dbReference type="InterPro" id="IPR017930">
    <property type="entry name" value="Myb_dom"/>
</dbReference>
<gene>
    <name evidence="4" type="ORF">M9Y10_031452</name>
</gene>
<feature type="region of interest" description="Disordered" evidence="1">
    <location>
        <begin position="37"/>
        <end position="57"/>
    </location>
</feature>
<feature type="domain" description="HTH myb-type" evidence="3">
    <location>
        <begin position="114"/>
        <end position="163"/>
    </location>
</feature>
<dbReference type="Pfam" id="PF00249">
    <property type="entry name" value="Myb_DNA-binding"/>
    <property type="match status" value="2"/>
</dbReference>
<dbReference type="SUPFAM" id="SSF46689">
    <property type="entry name" value="Homeodomain-like"/>
    <property type="match status" value="1"/>
</dbReference>
<feature type="domain" description="Myb-like" evidence="2">
    <location>
        <begin position="109"/>
        <end position="159"/>
    </location>
</feature>
<dbReference type="InterPro" id="IPR009057">
    <property type="entry name" value="Homeodomain-like_sf"/>
</dbReference>
<dbReference type="PROSITE" id="PS50090">
    <property type="entry name" value="MYB_LIKE"/>
    <property type="match status" value="2"/>
</dbReference>
<feature type="domain" description="HTH myb-type" evidence="3">
    <location>
        <begin position="57"/>
        <end position="112"/>
    </location>
</feature>
<feature type="domain" description="Myb-like" evidence="2">
    <location>
        <begin position="57"/>
        <end position="108"/>
    </location>
</feature>
<evidence type="ECO:0000259" key="3">
    <source>
        <dbReference type="PROSITE" id="PS51294"/>
    </source>
</evidence>
<comment type="caution">
    <text evidence="4">The sequence shown here is derived from an EMBL/GenBank/DDBJ whole genome shotgun (WGS) entry which is preliminary data.</text>
</comment>
<sequence>MTNTSISPPNALRINYTAENNSAGLFPQVSVGKKLEENEKKSLKEDDETNEDNSKSKLKRKKKFFTKEEDDIIKEMVAKHGTKKWSVIAEYVKGRTPKQCRDRYCNYLFPGVFKGEWSKQDDELLITLYDKLGPRWAILQRSFPYRSVNDIKNHWEFFLCRQNNNNNSTESEPTNKNENTEKYCDNHETVETHSIHERASNSLGTKNKESSNIFDNIPNDELSDYNIFEFTNDWYESFI</sequence>
<name>A0ABR2H2C8_9EUKA</name>
<organism evidence="4 5">
    <name type="scientific">Tritrichomonas musculus</name>
    <dbReference type="NCBI Taxonomy" id="1915356"/>
    <lineage>
        <taxon>Eukaryota</taxon>
        <taxon>Metamonada</taxon>
        <taxon>Parabasalia</taxon>
        <taxon>Tritrichomonadida</taxon>
        <taxon>Tritrichomonadidae</taxon>
        <taxon>Tritrichomonas</taxon>
    </lineage>
</organism>
<keyword evidence="5" id="KW-1185">Reference proteome</keyword>
<evidence type="ECO:0000259" key="2">
    <source>
        <dbReference type="PROSITE" id="PS50090"/>
    </source>
</evidence>
<reference evidence="4 5" key="1">
    <citation type="submission" date="2024-04" db="EMBL/GenBank/DDBJ databases">
        <title>Tritrichomonas musculus Genome.</title>
        <authorList>
            <person name="Alves-Ferreira E."/>
            <person name="Grigg M."/>
            <person name="Lorenzi H."/>
            <person name="Galac M."/>
        </authorList>
    </citation>
    <scope>NUCLEOTIDE SEQUENCE [LARGE SCALE GENOMIC DNA]</scope>
    <source>
        <strain evidence="4 5">EAF2021</strain>
    </source>
</reference>
<accession>A0ABR2H2C8</accession>
<proteinExistence type="predicted"/>
<dbReference type="SMART" id="SM00717">
    <property type="entry name" value="SANT"/>
    <property type="match status" value="2"/>
</dbReference>
<evidence type="ECO:0000313" key="4">
    <source>
        <dbReference type="EMBL" id="KAK8839747.1"/>
    </source>
</evidence>
<evidence type="ECO:0000256" key="1">
    <source>
        <dbReference type="SAM" id="MobiDB-lite"/>
    </source>
</evidence>
<evidence type="ECO:0000313" key="5">
    <source>
        <dbReference type="Proteomes" id="UP001470230"/>
    </source>
</evidence>